<gene>
    <name evidence="1" type="ORF">LCGC14_1263020</name>
</gene>
<accession>A0A0F9NGX1</accession>
<comment type="caution">
    <text evidence="1">The sequence shown here is derived from an EMBL/GenBank/DDBJ whole genome shotgun (WGS) entry which is preliminary data.</text>
</comment>
<dbReference type="EMBL" id="LAZR01007018">
    <property type="protein sequence ID" value="KKM88010.1"/>
    <property type="molecule type" value="Genomic_DNA"/>
</dbReference>
<protein>
    <submittedName>
        <fullName evidence="1">Uncharacterized protein</fullName>
    </submittedName>
</protein>
<evidence type="ECO:0000313" key="1">
    <source>
        <dbReference type="EMBL" id="KKM88010.1"/>
    </source>
</evidence>
<sequence>MFSIDPTKDFAHGEGDQHLSQIQINEVERKIVQEELKKIPGKIRYEILMCCFTSKSADIFSNIMRDLENQFGSIFLLQESSILNCSTDSTLVAGHSLIKRTITYDSCYVDTDDTPENREFFIELKRAAKLESPSTRIIITSYKIDVL</sequence>
<name>A0A0F9NGX1_9ZZZZ</name>
<reference evidence="1" key="1">
    <citation type="journal article" date="2015" name="Nature">
        <title>Complex archaea that bridge the gap between prokaryotes and eukaryotes.</title>
        <authorList>
            <person name="Spang A."/>
            <person name="Saw J.H."/>
            <person name="Jorgensen S.L."/>
            <person name="Zaremba-Niedzwiedzka K."/>
            <person name="Martijn J."/>
            <person name="Lind A.E."/>
            <person name="van Eijk R."/>
            <person name="Schleper C."/>
            <person name="Guy L."/>
            <person name="Ettema T.J."/>
        </authorList>
    </citation>
    <scope>NUCLEOTIDE SEQUENCE</scope>
</reference>
<dbReference type="AlphaFoldDB" id="A0A0F9NGX1"/>
<organism evidence="1">
    <name type="scientific">marine sediment metagenome</name>
    <dbReference type="NCBI Taxonomy" id="412755"/>
    <lineage>
        <taxon>unclassified sequences</taxon>
        <taxon>metagenomes</taxon>
        <taxon>ecological metagenomes</taxon>
    </lineage>
</organism>
<proteinExistence type="predicted"/>